<evidence type="ECO:0000256" key="2">
    <source>
        <dbReference type="SAM" id="MobiDB-lite"/>
    </source>
</evidence>
<dbReference type="Gene3D" id="1.10.630.10">
    <property type="entry name" value="Cytochrome P450"/>
    <property type="match status" value="1"/>
</dbReference>
<dbReference type="PANTHER" id="PTHR24305">
    <property type="entry name" value="CYTOCHROME P450"/>
    <property type="match status" value="1"/>
</dbReference>
<keyword evidence="4" id="KW-1185">Reference proteome</keyword>
<dbReference type="EMBL" id="MU404353">
    <property type="protein sequence ID" value="KAI1613724.1"/>
    <property type="molecule type" value="Genomic_DNA"/>
</dbReference>
<evidence type="ECO:0000256" key="1">
    <source>
        <dbReference type="ARBA" id="ARBA00010617"/>
    </source>
</evidence>
<evidence type="ECO:0000313" key="4">
    <source>
        <dbReference type="Proteomes" id="UP001203852"/>
    </source>
</evidence>
<feature type="compositionally biased region" description="Basic and acidic residues" evidence="2">
    <location>
        <begin position="456"/>
        <end position="465"/>
    </location>
</feature>
<feature type="region of interest" description="Disordered" evidence="2">
    <location>
        <begin position="441"/>
        <end position="465"/>
    </location>
</feature>
<dbReference type="SUPFAM" id="SSF48264">
    <property type="entry name" value="Cytochrome P450"/>
    <property type="match status" value="1"/>
</dbReference>
<dbReference type="AlphaFoldDB" id="A0AAN6DW22"/>
<dbReference type="Pfam" id="PF00067">
    <property type="entry name" value="p450"/>
    <property type="match status" value="1"/>
</dbReference>
<comment type="similarity">
    <text evidence="1">Belongs to the cytochrome P450 family.</text>
</comment>
<organism evidence="3 4">
    <name type="scientific">Exophiala viscosa</name>
    <dbReference type="NCBI Taxonomy" id="2486360"/>
    <lineage>
        <taxon>Eukaryota</taxon>
        <taxon>Fungi</taxon>
        <taxon>Dikarya</taxon>
        <taxon>Ascomycota</taxon>
        <taxon>Pezizomycotina</taxon>
        <taxon>Eurotiomycetes</taxon>
        <taxon>Chaetothyriomycetidae</taxon>
        <taxon>Chaetothyriales</taxon>
        <taxon>Herpotrichiellaceae</taxon>
        <taxon>Exophiala</taxon>
    </lineage>
</organism>
<sequence>MSWLFWLSSNLYGLLRNYLAARKTGLPLFLLPINIYNPIWMVSLVPLNPLFKRIFPSWLYESVDIGTYGFEVRLKSSLFEKTGPAFILVTSGPMEMSIIDPELIFEILKRPKDFPNTEISAVIMDIFGSSVLTTNGETWSRQRKLIAPNINEKISSLVFGESCRQAREMLSFYMDDVKGVTNDTMRGMKKVAINVLGTAGFGISRPWNDSEEATRSKGHRLTYMEATKIVVENIVTAAVLPAKLIVLPFFPKDMQDLGHAKNDFPILSSAMLANERKLQETTAEPRHNLMSMLVRFAESNDEKSAGTQYLSEEEIQGNLFIFTAAGFDTTANTMAYALAFLATFPKWQDWIYEEISQVVGDREVEYLEYADIFPRLPRCLALMANLNPASPFSGPNLTVITVRNNAPLPTASAHRQNDRQKSRRNHHHLDEVLPYSAWHKHLHQHGRPPPRQVDMGQRRRDIPSLEMDYRRNNYTRLADIHNRQLKDHAQGHVRAVVNGTAIMPGHEDESSRVRERLYDHLQQISVRSCETRHKRDGRAGSGTVRGGHGGQRTSVDAADEQEPGSQDQMDQAMTLPDTGYHHTSRPESKKTL</sequence>
<dbReference type="GO" id="GO:0016705">
    <property type="term" value="F:oxidoreductase activity, acting on paired donors, with incorporation or reduction of molecular oxygen"/>
    <property type="evidence" value="ECO:0007669"/>
    <property type="project" value="InterPro"/>
</dbReference>
<dbReference type="Proteomes" id="UP001203852">
    <property type="component" value="Unassembled WGS sequence"/>
</dbReference>
<evidence type="ECO:0000313" key="3">
    <source>
        <dbReference type="EMBL" id="KAI1613724.1"/>
    </source>
</evidence>
<dbReference type="InterPro" id="IPR036396">
    <property type="entry name" value="Cyt_P450_sf"/>
</dbReference>
<feature type="compositionally biased region" description="Gly residues" evidence="2">
    <location>
        <begin position="539"/>
        <end position="550"/>
    </location>
</feature>
<dbReference type="InterPro" id="IPR050121">
    <property type="entry name" value="Cytochrome_P450_monoxygenase"/>
</dbReference>
<dbReference type="GO" id="GO:0005506">
    <property type="term" value="F:iron ion binding"/>
    <property type="evidence" value="ECO:0007669"/>
    <property type="project" value="InterPro"/>
</dbReference>
<protein>
    <submittedName>
        <fullName evidence="3">Cytochrome P450</fullName>
    </submittedName>
</protein>
<dbReference type="InterPro" id="IPR001128">
    <property type="entry name" value="Cyt_P450"/>
</dbReference>
<gene>
    <name evidence="3" type="ORF">EDD36DRAFT_494896</name>
</gene>
<reference evidence="3" key="1">
    <citation type="journal article" date="2022" name="bioRxiv">
        <title>Deciphering the potential niche of two novel black yeast fungi from a biological soil crust based on their genomes, phenotypes, and melanin regulation.</title>
        <authorList>
            <consortium name="DOE Joint Genome Institute"/>
            <person name="Carr E.C."/>
            <person name="Barton Q."/>
            <person name="Grambo S."/>
            <person name="Sullivan M."/>
            <person name="Renfro C.M."/>
            <person name="Kuo A."/>
            <person name="Pangilinan J."/>
            <person name="Lipzen A."/>
            <person name="Keymanesh K."/>
            <person name="Savage E."/>
            <person name="Barry K."/>
            <person name="Grigoriev I.V."/>
            <person name="Riekhof W.R."/>
            <person name="Harris S.S."/>
        </authorList>
    </citation>
    <scope>NUCLEOTIDE SEQUENCE</scope>
    <source>
        <strain evidence="3">JF 03-4F</strain>
    </source>
</reference>
<name>A0AAN6DW22_9EURO</name>
<dbReference type="PANTHER" id="PTHR24305:SF166">
    <property type="entry name" value="CYTOCHROME P450 12A4, MITOCHONDRIAL-RELATED"/>
    <property type="match status" value="1"/>
</dbReference>
<dbReference type="GO" id="GO:0020037">
    <property type="term" value="F:heme binding"/>
    <property type="evidence" value="ECO:0007669"/>
    <property type="project" value="InterPro"/>
</dbReference>
<dbReference type="GO" id="GO:0004497">
    <property type="term" value="F:monooxygenase activity"/>
    <property type="evidence" value="ECO:0007669"/>
    <property type="project" value="InterPro"/>
</dbReference>
<accession>A0AAN6DW22</accession>
<proteinExistence type="inferred from homology"/>
<feature type="region of interest" description="Disordered" evidence="2">
    <location>
        <begin position="528"/>
        <end position="592"/>
    </location>
</feature>
<comment type="caution">
    <text evidence="3">The sequence shown here is derived from an EMBL/GenBank/DDBJ whole genome shotgun (WGS) entry which is preliminary data.</text>
</comment>